<evidence type="ECO:0000313" key="16">
    <source>
        <dbReference type="EMBL" id="CUV47032.1"/>
    </source>
</evidence>
<dbReference type="InterPro" id="IPR046938">
    <property type="entry name" value="DNA_clamp_sf"/>
</dbReference>
<dbReference type="InterPro" id="IPR022634">
    <property type="entry name" value="DNA_polIII_beta_N"/>
</dbReference>
<dbReference type="GO" id="GO:0005737">
    <property type="term" value="C:cytoplasm"/>
    <property type="evidence" value="ECO:0007669"/>
    <property type="project" value="UniProtKB-SubCell"/>
</dbReference>
<dbReference type="Pfam" id="PF02768">
    <property type="entry name" value="DNA_pol3_beta_3"/>
    <property type="match status" value="1"/>
</dbReference>
<evidence type="ECO:0000256" key="5">
    <source>
        <dbReference type="ARBA" id="ARBA00022679"/>
    </source>
</evidence>
<dbReference type="AlphaFoldDB" id="A0A0K1ZPT5"/>
<evidence type="ECO:0000256" key="4">
    <source>
        <dbReference type="ARBA" id="ARBA00022490"/>
    </source>
</evidence>
<keyword evidence="6 10" id="KW-0548">Nucleotidyltransferase</keyword>
<dbReference type="Pfam" id="PF02767">
    <property type="entry name" value="DNA_pol3_beta_2"/>
    <property type="match status" value="1"/>
</dbReference>
<evidence type="ECO:0000256" key="10">
    <source>
        <dbReference type="PIRNR" id="PIRNR000804"/>
    </source>
</evidence>
<keyword evidence="9" id="KW-0238">DNA-binding</keyword>
<evidence type="ECO:0000256" key="6">
    <source>
        <dbReference type="ARBA" id="ARBA00022695"/>
    </source>
</evidence>
<dbReference type="SUPFAM" id="SSF55979">
    <property type="entry name" value="DNA clamp"/>
    <property type="match status" value="3"/>
</dbReference>
<dbReference type="EMBL" id="LN899827">
    <property type="protein sequence ID" value="CUV47032.1"/>
    <property type="molecule type" value="Genomic_DNA"/>
</dbReference>
<dbReference type="GO" id="GO:0009360">
    <property type="term" value="C:DNA polymerase III complex"/>
    <property type="evidence" value="ECO:0007669"/>
    <property type="project" value="InterPro"/>
</dbReference>
<dbReference type="Proteomes" id="UP000262427">
    <property type="component" value="Chromosome CM"/>
</dbReference>
<evidence type="ECO:0000313" key="14">
    <source>
        <dbReference type="EMBL" id="AYA45006.1"/>
    </source>
</evidence>
<reference evidence="16" key="1">
    <citation type="submission" date="2015-10" db="EMBL/GenBank/DDBJ databases">
        <authorList>
            <person name="Gilbert D.G."/>
        </authorList>
    </citation>
    <scope>NUCLEOTIDE SEQUENCE</scope>
    <source>
        <strain evidence="16">Phyl III-seqv23</strain>
    </source>
</reference>
<dbReference type="SMART" id="SM00480">
    <property type="entry name" value="POL3Bc"/>
    <property type="match status" value="1"/>
</dbReference>
<comment type="subcellular location">
    <subcellularLocation>
        <location evidence="1 10">Cytoplasm</location>
    </subcellularLocation>
</comment>
<dbReference type="Pfam" id="PF00712">
    <property type="entry name" value="DNA_pol3_beta"/>
    <property type="match status" value="1"/>
</dbReference>
<evidence type="ECO:0000259" key="11">
    <source>
        <dbReference type="Pfam" id="PF00712"/>
    </source>
</evidence>
<comment type="function">
    <text evidence="10">Confers DNA tethering and processivity to DNA polymerases and other proteins. Acts as a clamp, forming a ring around DNA (a reaction catalyzed by the clamp-loading complex) which diffuses in an ATP-independent manner freely and bidirectionally along dsDNA. Initially characterized for its ability to contact the catalytic subunit of DNA polymerase III (Pol III), a complex, multichain enzyme responsible for most of the replicative synthesis in bacteria; Pol III exhibits 3'-5' exonuclease proofreading activity. The beta chain is required for initiation of replication as well as for processivity of DNA replication.</text>
</comment>
<keyword evidence="7 10" id="KW-0235">DNA replication</keyword>
<evidence type="ECO:0000256" key="3">
    <source>
        <dbReference type="ARBA" id="ARBA00021035"/>
    </source>
</evidence>
<gene>
    <name evidence="16" type="primary">dnaN</name>
    <name evidence="14" type="ORF">RSP824_00010</name>
    <name evidence="15" type="ORF">RUN1985_v1_30065</name>
    <name evidence="16" type="ORF">TO10_v1_800021</name>
</gene>
<dbReference type="PANTHER" id="PTHR30478">
    <property type="entry name" value="DNA POLYMERASE III SUBUNIT BETA"/>
    <property type="match status" value="1"/>
</dbReference>
<protein>
    <recommendedName>
        <fullName evidence="3 10">Beta sliding clamp</fullName>
    </recommendedName>
</protein>
<evidence type="ECO:0000313" key="17">
    <source>
        <dbReference type="Proteomes" id="UP000262427"/>
    </source>
</evidence>
<dbReference type="EMBL" id="LN899824">
    <property type="protein sequence ID" value="CUV27150.1"/>
    <property type="molecule type" value="Genomic_DNA"/>
</dbReference>
<evidence type="ECO:0000259" key="13">
    <source>
        <dbReference type="Pfam" id="PF02768"/>
    </source>
</evidence>
<evidence type="ECO:0000256" key="9">
    <source>
        <dbReference type="ARBA" id="ARBA00023125"/>
    </source>
</evidence>
<reference evidence="17" key="3">
    <citation type="submission" date="2018-01" db="EMBL/GenBank/DDBJ databases">
        <title>Raltonia solanacearum P824 infects blueberry.</title>
        <authorList>
            <person name="Bocsanczy A.M."/>
            <person name="Norman D.J."/>
        </authorList>
    </citation>
    <scope>NUCLEOTIDE SEQUENCE [LARGE SCALE GENOMIC DNA]</scope>
    <source>
        <strain evidence="17">P824</strain>
    </source>
</reference>
<comment type="similarity">
    <text evidence="2 10">Belongs to the beta sliding clamp family.</text>
</comment>
<dbReference type="PIRSF" id="PIRSF000804">
    <property type="entry name" value="DNA_pol_III_b"/>
    <property type="match status" value="1"/>
</dbReference>
<sequence>MQLVKTSRDNLLRPLQIVSGIVERRHTLPILANLLIRKNGERVSFLSTDIEIQITTHADCGAGNGDIATTVAARKLVDILRAMPDGEVSLTLNDKRMSVQSGKSRFALQTLAAEEFPTVAEANDFGARITLPQKTLKHLLAMVHFAMAQQDIRYYLNGMLLVVDGKQVMAVATDGHRLAYCGVETGEQPAGAGGRHEVIIPRKTILELQRLLEDVDDPVSVQLASNQVKFTFGNIELISKLVEGKFPDFQRVIPKGYRNSFTIDRAFLQQALQRTAILTTDKFKGVRCMLDTNVLKISSTNADQEEAQEELEIDYQGDALDIGFNVTYLLDVLANLKAEKVQVSLGDSNSSALITLPDDDTFKYVVMPMRI</sequence>
<dbReference type="PANTHER" id="PTHR30478:SF0">
    <property type="entry name" value="BETA SLIDING CLAMP"/>
    <property type="match status" value="1"/>
</dbReference>
<dbReference type="EMBL" id="CP025741">
    <property type="protein sequence ID" value="AYA45006.1"/>
    <property type="molecule type" value="Genomic_DNA"/>
</dbReference>
<dbReference type="NCBIfam" id="TIGR00663">
    <property type="entry name" value="dnan"/>
    <property type="match status" value="1"/>
</dbReference>
<proteinExistence type="inferred from homology"/>
<name>A0A0K1ZPT5_RALSL</name>
<feature type="domain" description="DNA polymerase III beta sliding clamp N-terminal" evidence="11">
    <location>
        <begin position="6"/>
        <end position="119"/>
    </location>
</feature>
<dbReference type="GO" id="GO:0003887">
    <property type="term" value="F:DNA-directed DNA polymerase activity"/>
    <property type="evidence" value="ECO:0007669"/>
    <property type="project" value="UniProtKB-UniRule"/>
</dbReference>
<feature type="domain" description="DNA polymerase III beta sliding clamp C-terminal" evidence="13">
    <location>
        <begin position="251"/>
        <end position="370"/>
    </location>
</feature>
<keyword evidence="8 10" id="KW-0239">DNA-directed DNA polymerase</keyword>
<dbReference type="GO" id="GO:0008408">
    <property type="term" value="F:3'-5' exonuclease activity"/>
    <property type="evidence" value="ECO:0007669"/>
    <property type="project" value="InterPro"/>
</dbReference>
<comment type="subunit">
    <text evidence="10">Forms a ring-shaped head-to-tail homodimer around DNA.</text>
</comment>
<dbReference type="GO" id="GO:0003677">
    <property type="term" value="F:DNA binding"/>
    <property type="evidence" value="ECO:0007669"/>
    <property type="project" value="UniProtKB-UniRule"/>
</dbReference>
<dbReference type="GO" id="GO:0006271">
    <property type="term" value="P:DNA strand elongation involved in DNA replication"/>
    <property type="evidence" value="ECO:0007669"/>
    <property type="project" value="TreeGrafter"/>
</dbReference>
<feature type="domain" description="DNA polymerase III beta sliding clamp central" evidence="12">
    <location>
        <begin position="130"/>
        <end position="248"/>
    </location>
</feature>
<dbReference type="CDD" id="cd00140">
    <property type="entry name" value="beta_clamp"/>
    <property type="match status" value="1"/>
</dbReference>
<evidence type="ECO:0000313" key="15">
    <source>
        <dbReference type="EMBL" id="CUV27150.1"/>
    </source>
</evidence>
<evidence type="ECO:0000256" key="7">
    <source>
        <dbReference type="ARBA" id="ARBA00022705"/>
    </source>
</evidence>
<dbReference type="Gene3D" id="3.70.10.10">
    <property type="match status" value="1"/>
</dbReference>
<keyword evidence="4 10" id="KW-0963">Cytoplasm</keyword>
<dbReference type="InterPro" id="IPR022635">
    <property type="entry name" value="DNA_polIII_beta_C"/>
</dbReference>
<organism evidence="16">
    <name type="scientific">Ralstonia solanacearum</name>
    <name type="common">Pseudomonas solanacearum</name>
    <dbReference type="NCBI Taxonomy" id="305"/>
    <lineage>
        <taxon>Bacteria</taxon>
        <taxon>Pseudomonadati</taxon>
        <taxon>Pseudomonadota</taxon>
        <taxon>Betaproteobacteria</taxon>
        <taxon>Burkholderiales</taxon>
        <taxon>Burkholderiaceae</taxon>
        <taxon>Ralstonia</taxon>
        <taxon>Ralstonia solanacearum species complex</taxon>
    </lineage>
</organism>
<keyword evidence="5 10" id="KW-0808">Transferase</keyword>
<dbReference type="Gene3D" id="3.10.150.10">
    <property type="entry name" value="DNA Polymerase III, subunit A, domain 2"/>
    <property type="match status" value="1"/>
</dbReference>
<reference evidence="14" key="2">
    <citation type="submission" date="2018-01" db="EMBL/GenBank/DDBJ databases">
        <title>Ralstonia pseudosolanacearum P824 infects blueberry.</title>
        <authorList>
            <person name="Bocsanczy A.M."/>
            <person name="Norman D.J."/>
        </authorList>
    </citation>
    <scope>NUCLEOTIDE SEQUENCE</scope>
    <source>
        <strain evidence="14">P824</strain>
    </source>
</reference>
<evidence type="ECO:0000256" key="1">
    <source>
        <dbReference type="ARBA" id="ARBA00004496"/>
    </source>
</evidence>
<dbReference type="InterPro" id="IPR022637">
    <property type="entry name" value="DNA_polIII_beta_cen"/>
</dbReference>
<accession>A0A0K1ZPT5</accession>
<dbReference type="InterPro" id="IPR001001">
    <property type="entry name" value="DNA_polIII_beta"/>
</dbReference>
<evidence type="ECO:0000256" key="8">
    <source>
        <dbReference type="ARBA" id="ARBA00022932"/>
    </source>
</evidence>
<evidence type="ECO:0000256" key="2">
    <source>
        <dbReference type="ARBA" id="ARBA00010752"/>
    </source>
</evidence>
<evidence type="ECO:0000259" key="12">
    <source>
        <dbReference type="Pfam" id="PF02767"/>
    </source>
</evidence>
<dbReference type="PATRIC" id="fig|305.92.peg.3612"/>